<reference evidence="3" key="1">
    <citation type="submission" date="2022-08" db="EMBL/GenBank/DDBJ databases">
        <title>Draft genome sequencing of Roseisolibacter agri AW1220.</title>
        <authorList>
            <person name="Tobiishi Y."/>
            <person name="Tonouchi A."/>
        </authorList>
    </citation>
    <scope>NUCLEOTIDE SEQUENCE</scope>
    <source>
        <strain evidence="3">AW1220</strain>
    </source>
</reference>
<dbReference type="AlphaFoldDB" id="A0AA37QC27"/>
<proteinExistence type="inferred from homology"/>
<keyword evidence="3" id="KW-0645">Protease</keyword>
<feature type="domain" description="DJ-1/PfpI" evidence="2">
    <location>
        <begin position="18"/>
        <end position="184"/>
    </location>
</feature>
<sequence length="230" mass="24908">MHREGYAMFDSQELDGVRIAVLAADGFEQVEVTRPVKALEKHGAEVEIVSLRPGSIQGMNLLYPGKKIDVDRTVFTADPAAYDGLHIPGGFINPDFVRQSDEALEFVRAFEAAGKPIATICHGPWVLVSAGLVRGRRLTSWPGIKDDVRNAGGVWVDSPVVHDRNWVSSRGPQDLHAFDKAIVEHFAQGAAHTGRTTPAAARDGSWQRLLAGSVAAATVGLVARQAWRAR</sequence>
<dbReference type="PANTHER" id="PTHR42733">
    <property type="entry name" value="DJ-1 PROTEIN"/>
    <property type="match status" value="1"/>
</dbReference>
<dbReference type="CDD" id="cd03134">
    <property type="entry name" value="GATase1_PfpI_like"/>
    <property type="match status" value="1"/>
</dbReference>
<evidence type="ECO:0000259" key="2">
    <source>
        <dbReference type="Pfam" id="PF01965"/>
    </source>
</evidence>
<dbReference type="EMBL" id="BRXS01000005">
    <property type="protein sequence ID" value="GLC26986.1"/>
    <property type="molecule type" value="Genomic_DNA"/>
</dbReference>
<comment type="caution">
    <text evidence="3">The sequence shown here is derived from an EMBL/GenBank/DDBJ whole genome shotgun (WGS) entry which is preliminary data.</text>
</comment>
<dbReference type="Pfam" id="PF01965">
    <property type="entry name" value="DJ-1_PfpI"/>
    <property type="match status" value="1"/>
</dbReference>
<evidence type="ECO:0000256" key="1">
    <source>
        <dbReference type="ARBA" id="ARBA00008542"/>
    </source>
</evidence>
<keyword evidence="3" id="KW-0378">Hydrolase</keyword>
<keyword evidence="4" id="KW-1185">Reference proteome</keyword>
<dbReference type="Proteomes" id="UP001161325">
    <property type="component" value="Unassembled WGS sequence"/>
</dbReference>
<dbReference type="PROSITE" id="PS51276">
    <property type="entry name" value="PEPTIDASE_C56_PFPI"/>
    <property type="match status" value="1"/>
</dbReference>
<evidence type="ECO:0000313" key="3">
    <source>
        <dbReference type="EMBL" id="GLC26986.1"/>
    </source>
</evidence>
<dbReference type="PANTHER" id="PTHR42733:SF12">
    <property type="entry name" value="PROTEINASE"/>
    <property type="match status" value="1"/>
</dbReference>
<dbReference type="NCBIfam" id="TIGR01382">
    <property type="entry name" value="PfpI"/>
    <property type="match status" value="1"/>
</dbReference>
<accession>A0AA37QC27</accession>
<organism evidence="3 4">
    <name type="scientific">Roseisolibacter agri</name>
    <dbReference type="NCBI Taxonomy" id="2014610"/>
    <lineage>
        <taxon>Bacteria</taxon>
        <taxon>Pseudomonadati</taxon>
        <taxon>Gemmatimonadota</taxon>
        <taxon>Gemmatimonadia</taxon>
        <taxon>Gemmatimonadales</taxon>
        <taxon>Gemmatimonadaceae</taxon>
        <taxon>Roseisolibacter</taxon>
    </lineage>
</organism>
<dbReference type="InterPro" id="IPR029062">
    <property type="entry name" value="Class_I_gatase-like"/>
</dbReference>
<dbReference type="GO" id="GO:0008233">
    <property type="term" value="F:peptidase activity"/>
    <property type="evidence" value="ECO:0007669"/>
    <property type="project" value="UniProtKB-KW"/>
</dbReference>
<dbReference type="Gene3D" id="3.40.50.880">
    <property type="match status" value="1"/>
</dbReference>
<name>A0AA37QC27_9BACT</name>
<dbReference type="SUPFAM" id="SSF52317">
    <property type="entry name" value="Class I glutamine amidotransferase-like"/>
    <property type="match status" value="1"/>
</dbReference>
<comment type="similarity">
    <text evidence="1">Belongs to the peptidase C56 family.</text>
</comment>
<dbReference type="InterPro" id="IPR006286">
    <property type="entry name" value="C56_PfpI-like"/>
</dbReference>
<evidence type="ECO:0000313" key="4">
    <source>
        <dbReference type="Proteomes" id="UP001161325"/>
    </source>
</evidence>
<dbReference type="GO" id="GO:0006508">
    <property type="term" value="P:proteolysis"/>
    <property type="evidence" value="ECO:0007669"/>
    <property type="project" value="UniProtKB-KW"/>
</dbReference>
<protein>
    <submittedName>
        <fullName evidence="3">Protease</fullName>
    </submittedName>
</protein>
<gene>
    <name evidence="3" type="ORF">rosag_34990</name>
</gene>
<dbReference type="InterPro" id="IPR002818">
    <property type="entry name" value="DJ-1/PfpI"/>
</dbReference>